<accession>A0ABY2DK53</accession>
<dbReference type="EMBL" id="SMKE01000080">
    <property type="protein sequence ID" value="TDC00851.1"/>
    <property type="molecule type" value="Genomic_DNA"/>
</dbReference>
<gene>
    <name evidence="2" type="ORF">E1091_04045</name>
</gene>
<reference evidence="2 3" key="1">
    <citation type="submission" date="2019-02" db="EMBL/GenBank/DDBJ databases">
        <title>Draft genome sequences of novel Actinobacteria.</title>
        <authorList>
            <person name="Sahin N."/>
            <person name="Ay H."/>
            <person name="Saygin H."/>
        </authorList>
    </citation>
    <scope>NUCLEOTIDE SEQUENCE [LARGE SCALE GENOMIC DNA]</scope>
    <source>
        <strain evidence="2 3">JCM 30529</strain>
    </source>
</reference>
<keyword evidence="3" id="KW-1185">Reference proteome</keyword>
<protein>
    <submittedName>
        <fullName evidence="2">RloB domain-containing protein</fullName>
    </submittedName>
</protein>
<evidence type="ECO:0000313" key="3">
    <source>
        <dbReference type="Proteomes" id="UP000295626"/>
    </source>
</evidence>
<dbReference type="Proteomes" id="UP000295626">
    <property type="component" value="Unassembled WGS sequence"/>
</dbReference>
<feature type="compositionally biased region" description="Polar residues" evidence="1">
    <location>
        <begin position="181"/>
        <end position="193"/>
    </location>
</feature>
<proteinExistence type="predicted"/>
<feature type="compositionally biased region" description="Basic and acidic residues" evidence="1">
    <location>
        <begin position="171"/>
        <end position="180"/>
    </location>
</feature>
<dbReference type="Pfam" id="PF13707">
    <property type="entry name" value="RloB"/>
    <property type="match status" value="1"/>
</dbReference>
<name>A0ABY2DK53_9ACTN</name>
<comment type="caution">
    <text evidence="2">The sequence shown here is derived from an EMBL/GenBank/DDBJ whole genome shotgun (WGS) entry which is preliminary data.</text>
</comment>
<organism evidence="2 3">
    <name type="scientific">Micromonospora fluostatini</name>
    <dbReference type="NCBI Taxonomy" id="1629071"/>
    <lineage>
        <taxon>Bacteria</taxon>
        <taxon>Bacillati</taxon>
        <taxon>Actinomycetota</taxon>
        <taxon>Actinomycetes</taxon>
        <taxon>Micromonosporales</taxon>
        <taxon>Micromonosporaceae</taxon>
        <taxon>Micromonospora</taxon>
    </lineage>
</organism>
<evidence type="ECO:0000256" key="1">
    <source>
        <dbReference type="SAM" id="MobiDB-lite"/>
    </source>
</evidence>
<evidence type="ECO:0000313" key="2">
    <source>
        <dbReference type="EMBL" id="TDC00851.1"/>
    </source>
</evidence>
<sequence length="207" mass="23795">MSPRRTKAKDLRRSVARRPERRTIVIFCEGEASEPDYINALKRLPEVRDNTAIRIEVDPEQGAPITLVERAVARGEDDEVDECWCVFDVEWPQNHPRLDEAIRLAERHGVKVAVSNPCFELWLILHFTEQTAFLNTSEAERRSRRIDGRPGKRIDGPRYVQLRREAARRARALDKRHEGNRTTFPANNPSSSFPDLLAAIEPDFSAD</sequence>
<feature type="region of interest" description="Disordered" evidence="1">
    <location>
        <begin position="171"/>
        <end position="195"/>
    </location>
</feature>
<dbReference type="InterPro" id="IPR025591">
    <property type="entry name" value="RloB"/>
</dbReference>